<name>A0A8K0JNC5_9TREE</name>
<dbReference type="PANTHER" id="PTHR13117:SF5">
    <property type="entry name" value="PROTEIN RFT1 HOMOLOG"/>
    <property type="match status" value="1"/>
</dbReference>
<evidence type="ECO:0000256" key="10">
    <source>
        <dbReference type="RuleBase" id="RU365067"/>
    </source>
</evidence>
<keyword evidence="7 10" id="KW-0472">Membrane</keyword>
<dbReference type="EMBL" id="JABELV010000038">
    <property type="protein sequence ID" value="KAG7562162.1"/>
    <property type="molecule type" value="Genomic_DNA"/>
</dbReference>
<dbReference type="GO" id="GO:0005789">
    <property type="term" value="C:endoplasmic reticulum membrane"/>
    <property type="evidence" value="ECO:0007669"/>
    <property type="project" value="UniProtKB-SubCell"/>
</dbReference>
<feature type="transmembrane region" description="Helical" evidence="10">
    <location>
        <begin position="389"/>
        <end position="412"/>
    </location>
</feature>
<dbReference type="InterPro" id="IPR007594">
    <property type="entry name" value="RFT1"/>
</dbReference>
<evidence type="ECO:0000313" key="11">
    <source>
        <dbReference type="EMBL" id="KAG7562162.1"/>
    </source>
</evidence>
<reference evidence="11" key="1">
    <citation type="submission" date="2020-04" db="EMBL/GenBank/DDBJ databases">
        <title>Analysis of mating type loci in Filobasidium floriforme.</title>
        <authorList>
            <person name="Nowrousian M."/>
        </authorList>
    </citation>
    <scope>NUCLEOTIDE SEQUENCE</scope>
    <source>
        <strain evidence="11">CBS 6242</strain>
    </source>
</reference>
<dbReference type="PANTHER" id="PTHR13117">
    <property type="entry name" value="ENDOPLASMIC RETICULUM MULTISPAN TRANSMEMBRANE PROTEIN-RELATED"/>
    <property type="match status" value="1"/>
</dbReference>
<keyword evidence="5 10" id="KW-0256">Endoplasmic reticulum</keyword>
<keyword evidence="10" id="KW-0813">Transport</keyword>
<feature type="transmembrane region" description="Helical" evidence="10">
    <location>
        <begin position="526"/>
        <end position="548"/>
    </location>
</feature>
<keyword evidence="12" id="KW-1185">Reference proteome</keyword>
<keyword evidence="6 10" id="KW-1133">Transmembrane helix</keyword>
<evidence type="ECO:0000256" key="5">
    <source>
        <dbReference type="ARBA" id="ARBA00022824"/>
    </source>
</evidence>
<comment type="subcellular location">
    <subcellularLocation>
        <location evidence="1 10">Endoplasmic reticulum membrane</location>
        <topology evidence="1 10">Multi-pass membrane protein</topology>
    </subcellularLocation>
</comment>
<feature type="transmembrane region" description="Helical" evidence="10">
    <location>
        <begin position="203"/>
        <end position="221"/>
    </location>
</feature>
<evidence type="ECO:0000256" key="8">
    <source>
        <dbReference type="ARBA" id="ARBA00044793"/>
    </source>
</evidence>
<feature type="transmembrane region" description="Helical" evidence="10">
    <location>
        <begin position="93"/>
        <end position="116"/>
    </location>
</feature>
<comment type="caution">
    <text evidence="11">The sequence shown here is derived from an EMBL/GenBank/DDBJ whole genome shotgun (WGS) entry which is preliminary data.</text>
</comment>
<dbReference type="AlphaFoldDB" id="A0A8K0JNC5"/>
<evidence type="ECO:0000256" key="6">
    <source>
        <dbReference type="ARBA" id="ARBA00022989"/>
    </source>
</evidence>
<comment type="similarity">
    <text evidence="3 10">Belongs to the RFT1 family.</text>
</comment>
<evidence type="ECO:0000256" key="2">
    <source>
        <dbReference type="ARBA" id="ARBA00004922"/>
    </source>
</evidence>
<evidence type="ECO:0000313" key="12">
    <source>
        <dbReference type="Proteomes" id="UP000812966"/>
    </source>
</evidence>
<comment type="pathway">
    <text evidence="2">Protein modification; protein glycosylation.</text>
</comment>
<keyword evidence="4 10" id="KW-0812">Transmembrane</keyword>
<feature type="transmembrane region" description="Helical" evidence="10">
    <location>
        <begin position="502"/>
        <end position="520"/>
    </location>
</feature>
<dbReference type="OrthoDB" id="9979195at2759"/>
<feature type="transmembrane region" description="Helical" evidence="10">
    <location>
        <begin position="136"/>
        <end position="160"/>
    </location>
</feature>
<organism evidence="11 12">
    <name type="scientific">Filobasidium floriforme</name>
    <dbReference type="NCBI Taxonomy" id="5210"/>
    <lineage>
        <taxon>Eukaryota</taxon>
        <taxon>Fungi</taxon>
        <taxon>Dikarya</taxon>
        <taxon>Basidiomycota</taxon>
        <taxon>Agaricomycotina</taxon>
        <taxon>Tremellomycetes</taxon>
        <taxon>Filobasidiales</taxon>
        <taxon>Filobasidiaceae</taxon>
        <taxon>Filobasidium</taxon>
    </lineage>
</organism>
<protein>
    <recommendedName>
        <fullName evidence="8 10">Man(5)GlcNAc(2)-PP-dolichol translocation protein RFT1</fullName>
    </recommendedName>
</protein>
<evidence type="ECO:0000256" key="3">
    <source>
        <dbReference type="ARBA" id="ARBA00010288"/>
    </source>
</evidence>
<feature type="transmembrane region" description="Helical" evidence="10">
    <location>
        <begin position="172"/>
        <end position="191"/>
    </location>
</feature>
<accession>A0A8K0JNC5</accession>
<dbReference type="GO" id="GO:0006488">
    <property type="term" value="P:dolichol-linked oligosaccharide biosynthetic process"/>
    <property type="evidence" value="ECO:0007669"/>
    <property type="project" value="InterPro"/>
</dbReference>
<dbReference type="Proteomes" id="UP000812966">
    <property type="component" value="Unassembled WGS sequence"/>
</dbReference>
<sequence length="567" mass="62013">MSSIQYYVGTLRSLIGLQLVSRLASFGLNQSLIRIASPTVYGTAAIQFDLIRDTILFLGREAVRGVVLRTRVTDDDEKAKGTSPEATGTRSRVLNMTLIAPALGLLVVFTVIPAYLSLLPHETTSQSCYMPSLCGYLFATIIELATEPFMLGTQIGLFTLPGRDSSSIRARIEGTSVVVRAVVTFACLYITKQFGTSDEHALLGFGLGQIAYSVVLIGAWMRAVGYNVVSEVLSQFITMVRTVPWALFKRKTSSTLFEKSQLRLLGALSGQSLFKHCLTEADRAVVGWTSPLEDQAGYALATNYASLIVRIVFQPLEESARLYFSRTIKPDRQAIRWEDVQPYQVLANILHVSFALPLVTAAFVPPVGSILMPYLLPPRYLQTSAPSTLVAYMTLYLPIMSVNGILEAFFSATTDTHKVARQSGVMAGCSLIFGGTLAVIRQIRKGDVSSLPRVPVEWITPEISLVYANTLQMICRIIFAGKHAADLTDRSIGSRTSLRWRPGMLTIATIVASGIFTRAIPQVVDLHAAATLLMIASFGVLCLVCLGFDEMPCWRSLRTPGTVRKSD</sequence>
<feature type="transmembrane region" description="Helical" evidence="10">
    <location>
        <begin position="424"/>
        <end position="443"/>
    </location>
</feature>
<feature type="transmembrane region" description="Helical" evidence="10">
    <location>
        <begin position="463"/>
        <end position="481"/>
    </location>
</feature>
<proteinExistence type="inferred from homology"/>
<evidence type="ECO:0000256" key="4">
    <source>
        <dbReference type="ARBA" id="ARBA00022692"/>
    </source>
</evidence>
<gene>
    <name evidence="11" type="ORF">FFLO_02444</name>
</gene>
<comment type="function">
    <text evidence="9 10">Intramembrane glycolipid transporter that operates in the biosynthetic pathway of dolichol-linked oligosaccharides, the glycan precursors employed in protein asparagine (N)-glycosylation. The sequential addition of sugars to dolichol pyrophosphate produces dolichol-linked oligosaccharides containing fourteen sugars, including two GlcNAcs, nine mannoses and three glucoses. Once assembled, the oligosaccharide is transferred from the lipid to nascent proteins by oligosaccharyltransferases. The assembly of dolichol-linked oligosaccharides begins on the cytosolic side of the endoplasmic reticulum membrane and finishes in its lumen. RFT1 could mediate the translocation of the cytosolically oriented intermediate DolPP-GlcNAc2Man5, produced by ALG11, into the ER lumen where dolichol-linked oligosaccharides assembly continues. However, the intramembrane lipid transporter activity could not be confirmed in vitro.</text>
</comment>
<evidence type="ECO:0000256" key="9">
    <source>
        <dbReference type="ARBA" id="ARBA00045912"/>
    </source>
</evidence>
<dbReference type="Pfam" id="PF04506">
    <property type="entry name" value="Rft-1"/>
    <property type="match status" value="1"/>
</dbReference>
<feature type="transmembrane region" description="Helical" evidence="10">
    <location>
        <begin position="345"/>
        <end position="369"/>
    </location>
</feature>
<evidence type="ECO:0000256" key="1">
    <source>
        <dbReference type="ARBA" id="ARBA00004477"/>
    </source>
</evidence>
<dbReference type="GO" id="GO:0034203">
    <property type="term" value="P:glycolipid translocation"/>
    <property type="evidence" value="ECO:0007669"/>
    <property type="project" value="TreeGrafter"/>
</dbReference>
<evidence type="ECO:0000256" key="7">
    <source>
        <dbReference type="ARBA" id="ARBA00023136"/>
    </source>
</evidence>